<reference evidence="1" key="1">
    <citation type="submission" date="2020-11" db="EMBL/GenBank/DDBJ databases">
        <authorList>
            <person name="Tran Van P."/>
        </authorList>
    </citation>
    <scope>NUCLEOTIDE SEQUENCE</scope>
</reference>
<proteinExistence type="predicted"/>
<accession>A0A7R9HSH4</accession>
<dbReference type="EMBL" id="OB796283">
    <property type="protein sequence ID" value="CAD7433266.1"/>
    <property type="molecule type" value="Genomic_DNA"/>
</dbReference>
<dbReference type="GO" id="GO:0030527">
    <property type="term" value="F:structural constituent of chromatin"/>
    <property type="evidence" value="ECO:0007669"/>
    <property type="project" value="InterPro"/>
</dbReference>
<gene>
    <name evidence="1" type="ORF">TMSB3V08_LOCUS9947</name>
</gene>
<organism evidence="1">
    <name type="scientific">Timema monikensis</name>
    <dbReference type="NCBI Taxonomy" id="170555"/>
    <lineage>
        <taxon>Eukaryota</taxon>
        <taxon>Metazoa</taxon>
        <taxon>Ecdysozoa</taxon>
        <taxon>Arthropoda</taxon>
        <taxon>Hexapoda</taxon>
        <taxon>Insecta</taxon>
        <taxon>Pterygota</taxon>
        <taxon>Neoptera</taxon>
        <taxon>Polyneoptera</taxon>
        <taxon>Phasmatodea</taxon>
        <taxon>Timematodea</taxon>
        <taxon>Timematoidea</taxon>
        <taxon>Timematidae</taxon>
        <taxon>Timema</taxon>
    </lineage>
</organism>
<dbReference type="Gene3D" id="1.10.20.10">
    <property type="entry name" value="Histone, subunit A"/>
    <property type="match status" value="1"/>
</dbReference>
<dbReference type="PRINTS" id="PR00620">
    <property type="entry name" value="HISTONEH2A"/>
</dbReference>
<dbReference type="InterPro" id="IPR009072">
    <property type="entry name" value="Histone-fold"/>
</dbReference>
<sequence length="72" mass="8003">MAESIICLGRATTERVGVGALVYLTAVMEYLVANVLELAGNETRDNKKTRIICNWLFTMTRNSTNFSDMTIA</sequence>
<dbReference type="GO" id="GO:0003677">
    <property type="term" value="F:DNA binding"/>
    <property type="evidence" value="ECO:0007669"/>
    <property type="project" value="InterPro"/>
</dbReference>
<dbReference type="AlphaFoldDB" id="A0A7R9HSH4"/>
<dbReference type="SUPFAM" id="SSF47113">
    <property type="entry name" value="Histone-fold"/>
    <property type="match status" value="1"/>
</dbReference>
<name>A0A7R9HSH4_9NEOP</name>
<dbReference type="GO" id="GO:0000786">
    <property type="term" value="C:nucleosome"/>
    <property type="evidence" value="ECO:0007669"/>
    <property type="project" value="InterPro"/>
</dbReference>
<dbReference type="PANTHER" id="PTHR23430">
    <property type="entry name" value="HISTONE H2A"/>
    <property type="match status" value="1"/>
</dbReference>
<dbReference type="GO" id="GO:0046982">
    <property type="term" value="F:protein heterodimerization activity"/>
    <property type="evidence" value="ECO:0007669"/>
    <property type="project" value="InterPro"/>
</dbReference>
<evidence type="ECO:0000313" key="1">
    <source>
        <dbReference type="EMBL" id="CAD7433266.1"/>
    </source>
</evidence>
<dbReference type="InterPro" id="IPR002119">
    <property type="entry name" value="Histone_H2A"/>
</dbReference>
<protein>
    <recommendedName>
        <fullName evidence="2">Histone H2A</fullName>
    </recommendedName>
</protein>
<evidence type="ECO:0008006" key="2">
    <source>
        <dbReference type="Google" id="ProtNLM"/>
    </source>
</evidence>